<evidence type="ECO:0000256" key="1">
    <source>
        <dbReference type="ARBA" id="ARBA00001946"/>
    </source>
</evidence>
<keyword evidence="2" id="KW-0479">Metal-binding</keyword>
<protein>
    <submittedName>
        <fullName evidence="6">Exodeoxyribonuclease III</fullName>
        <ecNumber evidence="6">3.1.11.2</ecNumber>
    </submittedName>
</protein>
<dbReference type="Pfam" id="PF03372">
    <property type="entry name" value="Exo_endo_phos"/>
    <property type="match status" value="1"/>
</dbReference>
<accession>A0ABS6F1A4</accession>
<dbReference type="PROSITE" id="PS51435">
    <property type="entry name" value="AP_NUCLEASE_F1_4"/>
    <property type="match status" value="1"/>
</dbReference>
<dbReference type="PANTHER" id="PTHR22748">
    <property type="entry name" value="AP ENDONUCLEASE"/>
    <property type="match status" value="1"/>
</dbReference>
<dbReference type="EC" id="3.1.11.2" evidence="6"/>
<gene>
    <name evidence="6" type="primary">xth</name>
    <name evidence="6" type="ORF">KQI89_10910</name>
</gene>
<dbReference type="InterPro" id="IPR020847">
    <property type="entry name" value="AP_endonuclease_F1_BS"/>
</dbReference>
<dbReference type="EMBL" id="JAHLQL010000003">
    <property type="protein sequence ID" value="MBU5592273.1"/>
    <property type="molecule type" value="Genomic_DNA"/>
</dbReference>
<evidence type="ECO:0000313" key="7">
    <source>
        <dbReference type="Proteomes" id="UP000736583"/>
    </source>
</evidence>
<keyword evidence="7" id="KW-1185">Reference proteome</keyword>
<dbReference type="InterPro" id="IPR005135">
    <property type="entry name" value="Endo/exonuclease/phosphatase"/>
</dbReference>
<organism evidence="6 7">
    <name type="scientific">Clostridium simiarum</name>
    <dbReference type="NCBI Taxonomy" id="2841506"/>
    <lineage>
        <taxon>Bacteria</taxon>
        <taxon>Bacillati</taxon>
        <taxon>Bacillota</taxon>
        <taxon>Clostridia</taxon>
        <taxon>Eubacteriales</taxon>
        <taxon>Clostridiaceae</taxon>
        <taxon>Clostridium</taxon>
    </lineage>
</organism>
<evidence type="ECO:0000259" key="5">
    <source>
        <dbReference type="Pfam" id="PF03372"/>
    </source>
</evidence>
<keyword evidence="3 6" id="KW-0378">Hydrolase</keyword>
<dbReference type="RefSeq" id="WP_216457092.1">
    <property type="nucleotide sequence ID" value="NZ_JAHLQL010000003.1"/>
</dbReference>
<dbReference type="Proteomes" id="UP000736583">
    <property type="component" value="Unassembled WGS sequence"/>
</dbReference>
<dbReference type="PROSITE" id="PS00726">
    <property type="entry name" value="AP_NUCLEASE_F1_1"/>
    <property type="match status" value="1"/>
</dbReference>
<evidence type="ECO:0000256" key="4">
    <source>
        <dbReference type="ARBA" id="ARBA00022842"/>
    </source>
</evidence>
<feature type="domain" description="Endonuclease/exonuclease/phosphatase" evidence="5">
    <location>
        <begin position="5"/>
        <end position="243"/>
    </location>
</feature>
<dbReference type="InterPro" id="IPR004808">
    <property type="entry name" value="AP_endonuc_1"/>
</dbReference>
<reference evidence="6 7" key="1">
    <citation type="submission" date="2021-06" db="EMBL/GenBank/DDBJ databases">
        <authorList>
            <person name="Sun Q."/>
            <person name="Li D."/>
        </authorList>
    </citation>
    <scope>NUCLEOTIDE SEQUENCE [LARGE SCALE GENOMIC DNA]</scope>
    <source>
        <strain evidence="6 7">MSJ-4</strain>
    </source>
</reference>
<dbReference type="GO" id="GO:0008311">
    <property type="term" value="F:double-stranded DNA 3'-5' DNA exonuclease activity"/>
    <property type="evidence" value="ECO:0007669"/>
    <property type="project" value="UniProtKB-EC"/>
</dbReference>
<sequence>MKKLISWNVNGIRACVQKGFLDYFKEVDADIFCIQESKLQEGQIDLTLDGYHQYWNYAEKKGYSGTAIFTKEEPISVSYGINIEEHDKEGRVITLEFEDFYMITVYTPNSQQELARLSYRMEWEDAFREYIKVLDEKKPVIICGDLNVAHKEIDLKNPKNNRKNAGFTDEEREKFTTFLGSGFIDTYRYFYPDKEGIYSWWSYRFKAREKNAGWRIDYFCVSERLKDRLKGADIHTEVLGSDHCPVELTID</sequence>
<keyword evidence="4" id="KW-0460">Magnesium</keyword>
<proteinExistence type="predicted"/>
<dbReference type="NCBIfam" id="TIGR00633">
    <property type="entry name" value="xth"/>
    <property type="match status" value="1"/>
</dbReference>
<evidence type="ECO:0000313" key="6">
    <source>
        <dbReference type="EMBL" id="MBU5592273.1"/>
    </source>
</evidence>
<name>A0ABS6F1A4_9CLOT</name>
<comment type="cofactor">
    <cofactor evidence="1">
        <name>Mg(2+)</name>
        <dbReference type="ChEBI" id="CHEBI:18420"/>
    </cofactor>
</comment>
<dbReference type="PANTHER" id="PTHR22748:SF6">
    <property type="entry name" value="DNA-(APURINIC OR APYRIMIDINIC SITE) ENDONUCLEASE"/>
    <property type="match status" value="1"/>
</dbReference>
<evidence type="ECO:0000256" key="2">
    <source>
        <dbReference type="ARBA" id="ARBA00022723"/>
    </source>
</evidence>
<dbReference type="NCBIfam" id="TIGR00195">
    <property type="entry name" value="exoDNase_III"/>
    <property type="match status" value="1"/>
</dbReference>
<comment type="caution">
    <text evidence="6">The sequence shown here is derived from an EMBL/GenBank/DDBJ whole genome shotgun (WGS) entry which is preliminary data.</text>
</comment>
<evidence type="ECO:0000256" key="3">
    <source>
        <dbReference type="ARBA" id="ARBA00022801"/>
    </source>
</evidence>
<dbReference type="CDD" id="cd09087">
    <property type="entry name" value="Ape1-like_AP-endo"/>
    <property type="match status" value="1"/>
</dbReference>